<name>A0A7X5V9S7_9ACTN</name>
<sequence length="291" mass="31228">MNTRLTPPPEGDLRPATRNRQRDELIAIVDHEFAQATPRRRFVPLAAAAAVVALAAGLAIGLPALGGDDAQPAVSGPGATPVRPAVEPLTEAEQRAYVQECHGPDKGIPKGADRKYTIKDGFKWVNPPADAATIAWVVLDYGGKHIACGIDAKGKHKDLAWGIRGDTEMAVVNLKDTGVGTYTKGVARITIASGSGPETEAVLRNGFFFAPMKYVDTVERPKPDSAPRETIRAYDAAGKVVYESAKTYREQQARLDACYTNPEGTKVVSVFGGRKGTPPVNQCRRGVAWNW</sequence>
<comment type="caution">
    <text evidence="2">The sequence shown here is derived from an EMBL/GenBank/DDBJ whole genome shotgun (WGS) entry which is preliminary data.</text>
</comment>
<reference evidence="2 3" key="1">
    <citation type="submission" date="2020-03" db="EMBL/GenBank/DDBJ databases">
        <title>Sequencing the genomes of 1000 actinobacteria strains.</title>
        <authorList>
            <person name="Klenk H.-P."/>
        </authorList>
    </citation>
    <scope>NUCLEOTIDE SEQUENCE [LARGE SCALE GENOMIC DNA]</scope>
    <source>
        <strain evidence="2 3">DSM 45490</strain>
    </source>
</reference>
<dbReference type="PROSITE" id="PS51318">
    <property type="entry name" value="TAT"/>
    <property type="match status" value="1"/>
</dbReference>
<accession>A0A7X5V9S7</accession>
<dbReference type="RefSeq" id="WP_167206442.1">
    <property type="nucleotide sequence ID" value="NZ_JAASRO010000001.1"/>
</dbReference>
<keyword evidence="3" id="KW-1185">Reference proteome</keyword>
<gene>
    <name evidence="2" type="ORF">BJY22_002538</name>
</gene>
<keyword evidence="1" id="KW-1133">Transmembrane helix</keyword>
<dbReference type="Proteomes" id="UP000555407">
    <property type="component" value="Unassembled WGS sequence"/>
</dbReference>
<evidence type="ECO:0000313" key="3">
    <source>
        <dbReference type="Proteomes" id="UP000555407"/>
    </source>
</evidence>
<evidence type="ECO:0000313" key="2">
    <source>
        <dbReference type="EMBL" id="NIK56821.1"/>
    </source>
</evidence>
<dbReference type="EMBL" id="JAASRO010000001">
    <property type="protein sequence ID" value="NIK56821.1"/>
    <property type="molecule type" value="Genomic_DNA"/>
</dbReference>
<keyword evidence="1" id="KW-0812">Transmembrane</keyword>
<organism evidence="2 3">
    <name type="scientific">Kribbella shirazensis</name>
    <dbReference type="NCBI Taxonomy" id="1105143"/>
    <lineage>
        <taxon>Bacteria</taxon>
        <taxon>Bacillati</taxon>
        <taxon>Actinomycetota</taxon>
        <taxon>Actinomycetes</taxon>
        <taxon>Propionibacteriales</taxon>
        <taxon>Kribbellaceae</taxon>
        <taxon>Kribbella</taxon>
    </lineage>
</organism>
<keyword evidence="1" id="KW-0472">Membrane</keyword>
<evidence type="ECO:0000256" key="1">
    <source>
        <dbReference type="SAM" id="Phobius"/>
    </source>
</evidence>
<feature type="transmembrane region" description="Helical" evidence="1">
    <location>
        <begin position="42"/>
        <end position="65"/>
    </location>
</feature>
<protein>
    <submittedName>
        <fullName evidence="2">Uncharacterized protein</fullName>
    </submittedName>
</protein>
<proteinExistence type="predicted"/>
<dbReference type="AlphaFoldDB" id="A0A7X5V9S7"/>
<dbReference type="InterPro" id="IPR006311">
    <property type="entry name" value="TAT_signal"/>
</dbReference>